<dbReference type="Proteomes" id="UP000030647">
    <property type="component" value="Unassembled WGS sequence"/>
</dbReference>
<keyword evidence="1" id="KW-1133">Transmembrane helix</keyword>
<dbReference type="PANTHER" id="PTHR37305:SF1">
    <property type="entry name" value="MEMBRANE PROTEIN"/>
    <property type="match status" value="1"/>
</dbReference>
<dbReference type="EMBL" id="KI271590">
    <property type="protein sequence ID" value="ERL64958.1"/>
    <property type="molecule type" value="Genomic_DNA"/>
</dbReference>
<dbReference type="AlphaFoldDB" id="U4TSV5"/>
<feature type="transmembrane region" description="Helical" evidence="1">
    <location>
        <begin position="284"/>
        <end position="310"/>
    </location>
</feature>
<proteinExistence type="predicted"/>
<dbReference type="PANTHER" id="PTHR37305">
    <property type="entry name" value="INTEGRAL MEMBRANE PROTEIN-RELATED"/>
    <property type="match status" value="1"/>
</dbReference>
<reference evidence="3" key="1">
    <citation type="journal article" date="2013" name="Genome Announc.">
        <title>Whole-Genome Sequencing of Lactobacillus shenzhenensis Strain LY-73T.</title>
        <authorList>
            <person name="Lin Z."/>
            <person name="Liu Z."/>
            <person name="Yang R."/>
            <person name="Zou Y."/>
            <person name="Wan D."/>
            <person name="Chen J."/>
            <person name="Guo M."/>
            <person name="Zhao J."/>
            <person name="Fang C."/>
            <person name="Yang R."/>
            <person name="Liu F."/>
        </authorList>
    </citation>
    <scope>NUCLEOTIDE SEQUENCE [LARGE SCALE GENOMIC DNA]</scope>
    <source>
        <strain evidence="3">LY-73</strain>
    </source>
</reference>
<keyword evidence="1" id="KW-0812">Transmembrane</keyword>
<keyword evidence="1" id="KW-0472">Membrane</keyword>
<feature type="transmembrane region" description="Helical" evidence="1">
    <location>
        <begin position="362"/>
        <end position="386"/>
    </location>
</feature>
<feature type="transmembrane region" description="Helical" evidence="1">
    <location>
        <begin position="227"/>
        <end position="254"/>
    </location>
</feature>
<dbReference type="HOGENOM" id="CLU_721093_0_0_9"/>
<accession>U4TSV5</accession>
<evidence type="ECO:0000256" key="1">
    <source>
        <dbReference type="SAM" id="Phobius"/>
    </source>
</evidence>
<keyword evidence="3" id="KW-1185">Reference proteome</keyword>
<dbReference type="STRING" id="1231336.L248_3120"/>
<feature type="transmembrane region" description="Helical" evidence="1">
    <location>
        <begin position="184"/>
        <end position="206"/>
    </location>
</feature>
<evidence type="ECO:0000313" key="3">
    <source>
        <dbReference type="Proteomes" id="UP000030647"/>
    </source>
</evidence>
<evidence type="ECO:0000313" key="2">
    <source>
        <dbReference type="EMBL" id="ERL64958.1"/>
    </source>
</evidence>
<sequence>MSSMRALFKVTFKRDVQSTTNIVIFAALVILLLGTFFSQTGQANTTRGDLYNVYVTTDDGITNEVIALRKVKHRTAAQTARLNQKLTEKTYADQIIAAASASPAAADQLNRALLHYAQYALRQTQKDPRTPLQLIAYTDQPLDRSLLGRVKDVAFYRYLLDHHIQEIPTAAVHAPAINYLAGAFLYHVSPFLIIAVLLVGLAEFFTMDKRLGTIDFANTLPISKSKVLLIQGLLTCLLMFVLFLLAAVAVFLLVGSQNGWGTWTYPLVYSLDGLHARIMPLAQLMGMLVLSIFSLLVFFTAIGGLISLFVRTTGTHFLWASALLLTGLPSVLGPATRLMPWLPVGYFDYAAVILHRTNWPTLGFGGGVGLLLGWSLLVFGGTGVLLHRRQLL</sequence>
<name>U4TSV5_9LACO</name>
<protein>
    <submittedName>
        <fullName evidence="2">Uncharacterized protein</fullName>
    </submittedName>
</protein>
<organism evidence="2 3">
    <name type="scientific">Schleiferilactobacillus shenzhenensis LY-73</name>
    <dbReference type="NCBI Taxonomy" id="1231336"/>
    <lineage>
        <taxon>Bacteria</taxon>
        <taxon>Bacillati</taxon>
        <taxon>Bacillota</taxon>
        <taxon>Bacilli</taxon>
        <taxon>Lactobacillales</taxon>
        <taxon>Lactobacillaceae</taxon>
        <taxon>Schleiferilactobacillus</taxon>
    </lineage>
</organism>
<gene>
    <name evidence="2" type="ORF">L248_3120</name>
</gene>
<feature type="transmembrane region" description="Helical" evidence="1">
    <location>
        <begin position="317"/>
        <end position="342"/>
    </location>
</feature>